<gene>
    <name evidence="2" type="ORF">OLEA9_A054420</name>
</gene>
<organism evidence="2 3">
    <name type="scientific">Olea europaea subsp. europaea</name>
    <dbReference type="NCBI Taxonomy" id="158383"/>
    <lineage>
        <taxon>Eukaryota</taxon>
        <taxon>Viridiplantae</taxon>
        <taxon>Streptophyta</taxon>
        <taxon>Embryophyta</taxon>
        <taxon>Tracheophyta</taxon>
        <taxon>Spermatophyta</taxon>
        <taxon>Magnoliopsida</taxon>
        <taxon>eudicotyledons</taxon>
        <taxon>Gunneridae</taxon>
        <taxon>Pentapetalae</taxon>
        <taxon>asterids</taxon>
        <taxon>lamiids</taxon>
        <taxon>Lamiales</taxon>
        <taxon>Oleaceae</taxon>
        <taxon>Oleeae</taxon>
        <taxon>Olea</taxon>
    </lineage>
</organism>
<reference evidence="2 3" key="1">
    <citation type="submission" date="2019-12" db="EMBL/GenBank/DDBJ databases">
        <authorList>
            <person name="Alioto T."/>
            <person name="Alioto T."/>
            <person name="Gomez Garrido J."/>
        </authorList>
    </citation>
    <scope>NUCLEOTIDE SEQUENCE [LARGE SCALE GENOMIC DNA]</scope>
</reference>
<dbReference type="InterPro" id="IPR001147">
    <property type="entry name" value="Ribosomal_eL21"/>
</dbReference>
<dbReference type="AlphaFoldDB" id="A0A8S0S2R4"/>
<protein>
    <submittedName>
        <fullName evidence="2">60S ribosomal L21-2</fullName>
    </submittedName>
</protein>
<feature type="region of interest" description="Disordered" evidence="1">
    <location>
        <begin position="1"/>
        <end position="69"/>
    </location>
</feature>
<evidence type="ECO:0000313" key="3">
    <source>
        <dbReference type="Proteomes" id="UP000594638"/>
    </source>
</evidence>
<dbReference type="GO" id="GO:0006412">
    <property type="term" value="P:translation"/>
    <property type="evidence" value="ECO:0007669"/>
    <property type="project" value="InterPro"/>
</dbReference>
<dbReference type="Proteomes" id="UP000594638">
    <property type="component" value="Unassembled WGS sequence"/>
</dbReference>
<dbReference type="Gramene" id="OE9A054420T1">
    <property type="protein sequence ID" value="OE9A054420C1"/>
    <property type="gene ID" value="OE9A054420"/>
</dbReference>
<dbReference type="GO" id="GO:0003735">
    <property type="term" value="F:structural constituent of ribosome"/>
    <property type="evidence" value="ECO:0007669"/>
    <property type="project" value="InterPro"/>
</dbReference>
<dbReference type="OrthoDB" id="1539250at2759"/>
<keyword evidence="3" id="KW-1185">Reference proteome</keyword>
<evidence type="ECO:0000313" key="2">
    <source>
        <dbReference type="EMBL" id="CAA2985627.1"/>
    </source>
</evidence>
<accession>A0A8S0S2R4</accession>
<comment type="caution">
    <text evidence="2">The sequence shown here is derived from an EMBL/GenBank/DDBJ whole genome shotgun (WGS) entry which is preliminary data.</text>
</comment>
<evidence type="ECO:0000256" key="1">
    <source>
        <dbReference type="SAM" id="MobiDB-lite"/>
    </source>
</evidence>
<name>A0A8S0S2R4_OLEEU</name>
<dbReference type="GO" id="GO:0005840">
    <property type="term" value="C:ribosome"/>
    <property type="evidence" value="ECO:0007669"/>
    <property type="project" value="InterPro"/>
</dbReference>
<dbReference type="PANTHER" id="PTHR20981">
    <property type="entry name" value="60S RIBOSOMAL PROTEIN L21"/>
    <property type="match status" value="1"/>
</dbReference>
<dbReference type="Gene3D" id="6.10.250.3260">
    <property type="match status" value="1"/>
</dbReference>
<proteinExistence type="predicted"/>
<feature type="compositionally biased region" description="Basic residues" evidence="1">
    <location>
        <begin position="23"/>
        <end position="39"/>
    </location>
</feature>
<dbReference type="EMBL" id="CACTIH010003817">
    <property type="protein sequence ID" value="CAA2985627.1"/>
    <property type="molecule type" value="Genomic_DNA"/>
</dbReference>
<sequence length="112" mass="12567">MMNGAHTTTTMQTKTGKVERNGAHRKMTVQRRATSRRMMKSTNKMKDEAKSTGVVISTKKQPKGSKLEFMPEGATVETIAPIPYDVVNDLKEVMRLLKFHIGIWLSGTDIET</sequence>